<proteinExistence type="predicted"/>
<dbReference type="InterPro" id="IPR011322">
    <property type="entry name" value="N-reg_PII-like_a/b"/>
</dbReference>
<name>A0A5K7X9H6_9BACT</name>
<sequence>MIQTSAPNLVTVASFGSVTEAEIAQQCLAAAGIESYLVDAAMVGTMWHLGVAMGGVKLQVAETDALEAAELLTEARAGRLEFEFDDSSAAESETEMQREALSEREALANRAFKATFFSMLLEPLAFYAAWLLLRVAVAEGPLRQPYRGRAIAAAVLCPLIVGFAATLLWFFVTGSSF</sequence>
<dbReference type="AlphaFoldDB" id="A0A5K7X9H6"/>
<gene>
    <name evidence="3" type="ORF">PLANPX_2637</name>
</gene>
<evidence type="ECO:0000313" key="4">
    <source>
        <dbReference type="Proteomes" id="UP000326837"/>
    </source>
</evidence>
<organism evidence="3 4">
    <name type="scientific">Lacipirellula parvula</name>
    <dbReference type="NCBI Taxonomy" id="2650471"/>
    <lineage>
        <taxon>Bacteria</taxon>
        <taxon>Pseudomonadati</taxon>
        <taxon>Planctomycetota</taxon>
        <taxon>Planctomycetia</taxon>
        <taxon>Pirellulales</taxon>
        <taxon>Lacipirellulaceae</taxon>
        <taxon>Lacipirellula</taxon>
    </lineage>
</organism>
<keyword evidence="1" id="KW-1133">Transmembrane helix</keyword>
<reference evidence="4" key="1">
    <citation type="submission" date="2019-10" db="EMBL/GenBank/DDBJ databases">
        <title>Lacipirellula parvula gen. nov., sp. nov., representing a lineage of planctomycetes widespread in freshwater anoxic habitats, and description of the family Lacipirellulaceae.</title>
        <authorList>
            <person name="Dedysh S.N."/>
            <person name="Kulichevskaya I.S."/>
            <person name="Beletsky A.V."/>
            <person name="Rakitin A.L."/>
            <person name="Mardanov A.V."/>
            <person name="Ivanova A.A."/>
            <person name="Saltykova V.X."/>
            <person name="Rijpstra W.I.C."/>
            <person name="Sinninghe Damste J.S."/>
            <person name="Ravin N.V."/>
        </authorList>
    </citation>
    <scope>NUCLEOTIDE SEQUENCE [LARGE SCALE GENOMIC DNA]</scope>
    <source>
        <strain evidence="4">PX69</strain>
    </source>
</reference>
<dbReference type="RefSeq" id="WP_152098891.1">
    <property type="nucleotide sequence ID" value="NZ_AP021861.1"/>
</dbReference>
<keyword evidence="1" id="KW-0812">Transmembrane</keyword>
<evidence type="ECO:0000256" key="1">
    <source>
        <dbReference type="SAM" id="Phobius"/>
    </source>
</evidence>
<dbReference type="SUPFAM" id="SSF54913">
    <property type="entry name" value="GlnB-like"/>
    <property type="match status" value="1"/>
</dbReference>
<dbReference type="Proteomes" id="UP000326837">
    <property type="component" value="Chromosome"/>
</dbReference>
<dbReference type="InterPro" id="IPR018551">
    <property type="entry name" value="DUF2007"/>
</dbReference>
<accession>A0A5K7X9H6</accession>
<dbReference type="Pfam" id="PF09413">
    <property type="entry name" value="DUF2007"/>
    <property type="match status" value="1"/>
</dbReference>
<evidence type="ECO:0000313" key="3">
    <source>
        <dbReference type="EMBL" id="BBO33025.1"/>
    </source>
</evidence>
<dbReference type="KEGG" id="lpav:PLANPX_2637"/>
<feature type="transmembrane region" description="Helical" evidence="1">
    <location>
        <begin position="150"/>
        <end position="172"/>
    </location>
</feature>
<dbReference type="EMBL" id="AP021861">
    <property type="protein sequence ID" value="BBO33025.1"/>
    <property type="molecule type" value="Genomic_DNA"/>
</dbReference>
<feature type="domain" description="DUF2007" evidence="2">
    <location>
        <begin position="10"/>
        <end position="75"/>
    </location>
</feature>
<feature type="transmembrane region" description="Helical" evidence="1">
    <location>
        <begin position="116"/>
        <end position="138"/>
    </location>
</feature>
<protein>
    <recommendedName>
        <fullName evidence="2">DUF2007 domain-containing protein</fullName>
    </recommendedName>
</protein>
<keyword evidence="1" id="KW-0472">Membrane</keyword>
<dbReference type="Gene3D" id="3.30.70.790">
    <property type="entry name" value="UreE, C-terminal domain"/>
    <property type="match status" value="1"/>
</dbReference>
<evidence type="ECO:0000259" key="2">
    <source>
        <dbReference type="Pfam" id="PF09413"/>
    </source>
</evidence>
<keyword evidence="4" id="KW-1185">Reference proteome</keyword>